<evidence type="ECO:0000256" key="1">
    <source>
        <dbReference type="ARBA" id="ARBA00004127"/>
    </source>
</evidence>
<sequence length="95" mass="9845">MNRDPGLQPERTRLAWHRTALSAAACSLLLVGVAARHGWALATPPAVCTAAVSMTLVLLGRRGQLSARPRVLLLLAVLVTGGCVSAIPLVLGEGI</sequence>
<dbReference type="Pfam" id="PF02656">
    <property type="entry name" value="DUF202"/>
    <property type="match status" value="1"/>
</dbReference>
<evidence type="ECO:0000259" key="6">
    <source>
        <dbReference type="Pfam" id="PF02656"/>
    </source>
</evidence>
<accession>A0A1H9JJV3</accession>
<dbReference type="InterPro" id="IPR003807">
    <property type="entry name" value="DUF202"/>
</dbReference>
<feature type="transmembrane region" description="Helical" evidence="5">
    <location>
        <begin position="41"/>
        <end position="59"/>
    </location>
</feature>
<dbReference type="OrthoDB" id="3701077at2"/>
<dbReference type="RefSeq" id="WP_143116087.1">
    <property type="nucleotide sequence ID" value="NZ_FOFR01000006.1"/>
</dbReference>
<evidence type="ECO:0000256" key="5">
    <source>
        <dbReference type="SAM" id="Phobius"/>
    </source>
</evidence>
<feature type="domain" description="DUF202" evidence="6">
    <location>
        <begin position="4"/>
        <end position="61"/>
    </location>
</feature>
<keyword evidence="2 5" id="KW-0812">Transmembrane</keyword>
<evidence type="ECO:0000256" key="4">
    <source>
        <dbReference type="ARBA" id="ARBA00023136"/>
    </source>
</evidence>
<evidence type="ECO:0000256" key="2">
    <source>
        <dbReference type="ARBA" id="ARBA00022692"/>
    </source>
</evidence>
<organism evidence="7 8">
    <name type="scientific">Lentzea xinjiangensis</name>
    <dbReference type="NCBI Taxonomy" id="402600"/>
    <lineage>
        <taxon>Bacteria</taxon>
        <taxon>Bacillati</taxon>
        <taxon>Actinomycetota</taxon>
        <taxon>Actinomycetes</taxon>
        <taxon>Pseudonocardiales</taxon>
        <taxon>Pseudonocardiaceae</taxon>
        <taxon>Lentzea</taxon>
    </lineage>
</organism>
<proteinExistence type="predicted"/>
<evidence type="ECO:0000256" key="3">
    <source>
        <dbReference type="ARBA" id="ARBA00022989"/>
    </source>
</evidence>
<evidence type="ECO:0000313" key="7">
    <source>
        <dbReference type="EMBL" id="SEQ87100.1"/>
    </source>
</evidence>
<keyword evidence="3 5" id="KW-1133">Transmembrane helix</keyword>
<dbReference type="STRING" id="402600.SAMN05216188_10623"/>
<dbReference type="AlphaFoldDB" id="A0A1H9JJV3"/>
<evidence type="ECO:0000313" key="8">
    <source>
        <dbReference type="Proteomes" id="UP000199352"/>
    </source>
</evidence>
<keyword evidence="8" id="KW-1185">Reference proteome</keyword>
<reference evidence="8" key="1">
    <citation type="submission" date="2016-10" db="EMBL/GenBank/DDBJ databases">
        <authorList>
            <person name="Varghese N."/>
            <person name="Submissions S."/>
        </authorList>
    </citation>
    <scope>NUCLEOTIDE SEQUENCE [LARGE SCALE GENOMIC DNA]</scope>
    <source>
        <strain evidence="8">CGMCC 4.3525</strain>
    </source>
</reference>
<dbReference type="GO" id="GO:0012505">
    <property type="term" value="C:endomembrane system"/>
    <property type="evidence" value="ECO:0007669"/>
    <property type="project" value="UniProtKB-SubCell"/>
</dbReference>
<dbReference type="Proteomes" id="UP000199352">
    <property type="component" value="Unassembled WGS sequence"/>
</dbReference>
<feature type="transmembrane region" description="Helical" evidence="5">
    <location>
        <begin position="71"/>
        <end position="91"/>
    </location>
</feature>
<gene>
    <name evidence="7" type="ORF">SAMN05216188_10623</name>
</gene>
<protein>
    <recommendedName>
        <fullName evidence="6">DUF202 domain-containing protein</fullName>
    </recommendedName>
</protein>
<name>A0A1H9JJV3_9PSEU</name>
<keyword evidence="4 5" id="KW-0472">Membrane</keyword>
<comment type="subcellular location">
    <subcellularLocation>
        <location evidence="1">Endomembrane system</location>
        <topology evidence="1">Multi-pass membrane protein</topology>
    </subcellularLocation>
</comment>
<dbReference type="EMBL" id="FOFR01000006">
    <property type="protein sequence ID" value="SEQ87100.1"/>
    <property type="molecule type" value="Genomic_DNA"/>
</dbReference>